<evidence type="ECO:0000259" key="4">
    <source>
        <dbReference type="PROSITE" id="PS50110"/>
    </source>
</evidence>
<feature type="domain" description="HTH luxR-type" evidence="3">
    <location>
        <begin position="118"/>
        <end position="183"/>
    </location>
</feature>
<dbReference type="InterPro" id="IPR011006">
    <property type="entry name" value="CheY-like_superfamily"/>
</dbReference>
<accession>A0ABY5ZBX7</accession>
<dbReference type="Pfam" id="PF00196">
    <property type="entry name" value="GerE"/>
    <property type="match status" value="1"/>
</dbReference>
<dbReference type="InterPro" id="IPR000792">
    <property type="entry name" value="Tscrpt_reg_LuxR_C"/>
</dbReference>
<evidence type="ECO:0000256" key="1">
    <source>
        <dbReference type="ARBA" id="ARBA00023125"/>
    </source>
</evidence>
<dbReference type="InterPro" id="IPR001789">
    <property type="entry name" value="Sig_transdc_resp-reg_receiver"/>
</dbReference>
<name>A0ABY5ZBX7_9ACTN</name>
<evidence type="ECO:0000259" key="3">
    <source>
        <dbReference type="PROSITE" id="PS50043"/>
    </source>
</evidence>
<dbReference type="Proteomes" id="UP001058271">
    <property type="component" value="Chromosome"/>
</dbReference>
<feature type="modified residue" description="4-aspartylphosphate" evidence="2">
    <location>
        <position position="38"/>
    </location>
</feature>
<dbReference type="PROSITE" id="PS00622">
    <property type="entry name" value="HTH_LUXR_1"/>
    <property type="match status" value="1"/>
</dbReference>
<dbReference type="InterPro" id="IPR016032">
    <property type="entry name" value="Sig_transdc_resp-reg_C-effctor"/>
</dbReference>
<evidence type="ECO:0000313" key="6">
    <source>
        <dbReference type="Proteomes" id="UP001058271"/>
    </source>
</evidence>
<dbReference type="EMBL" id="CP073721">
    <property type="protein sequence ID" value="UWZ39362.1"/>
    <property type="molecule type" value="Genomic_DNA"/>
</dbReference>
<dbReference type="SUPFAM" id="SSF46894">
    <property type="entry name" value="C-terminal effector domain of the bipartite response regulators"/>
    <property type="match status" value="1"/>
</dbReference>
<dbReference type="Gene3D" id="3.40.50.2300">
    <property type="match status" value="1"/>
</dbReference>
<feature type="domain" description="Response regulatory" evidence="4">
    <location>
        <begin position="1"/>
        <end position="103"/>
    </location>
</feature>
<organism evidence="5 6">
    <name type="scientific">Dactylosporangium roseum</name>
    <dbReference type="NCBI Taxonomy" id="47989"/>
    <lineage>
        <taxon>Bacteria</taxon>
        <taxon>Bacillati</taxon>
        <taxon>Actinomycetota</taxon>
        <taxon>Actinomycetes</taxon>
        <taxon>Micromonosporales</taxon>
        <taxon>Micromonosporaceae</taxon>
        <taxon>Dactylosporangium</taxon>
    </lineage>
</organism>
<keyword evidence="2" id="KW-0597">Phosphoprotein</keyword>
<dbReference type="RefSeq" id="WP_260728765.1">
    <property type="nucleotide sequence ID" value="NZ_CP073721.1"/>
</dbReference>
<dbReference type="CDD" id="cd06170">
    <property type="entry name" value="LuxR_C_like"/>
    <property type="match status" value="1"/>
</dbReference>
<dbReference type="SUPFAM" id="SSF52172">
    <property type="entry name" value="CheY-like"/>
    <property type="match status" value="1"/>
</dbReference>
<dbReference type="PROSITE" id="PS50043">
    <property type="entry name" value="HTH_LUXR_2"/>
    <property type="match status" value="1"/>
</dbReference>
<sequence>MALLEQGRDISVVAEVENAHDILVAARKWCPDVVIIADIDLAGESSLPAVAEVRSDLPECRILILAGRCHPTVLRAALSTTVHGLLFKDAHPSKLAEAVRKVAAGHQVLDPDLVLTAATASSGMLTAREVDVLRLAAGGDDVSRIAERLNLSIGTVRNYLASTVTKLGARNRIDAIRIARDSGII</sequence>
<reference evidence="5" key="1">
    <citation type="submission" date="2021-04" db="EMBL/GenBank/DDBJ databases">
        <title>Biosynthetic gene clusters of Dactylosporangioum roseum.</title>
        <authorList>
            <person name="Hartkoorn R.C."/>
            <person name="Beaudoing E."/>
            <person name="Hot D."/>
            <person name="Moureu S."/>
        </authorList>
    </citation>
    <scope>NUCLEOTIDE SEQUENCE</scope>
    <source>
        <strain evidence="5">NRRL B-16295</strain>
    </source>
</reference>
<dbReference type="PRINTS" id="PR00038">
    <property type="entry name" value="HTHLUXR"/>
</dbReference>
<dbReference type="InterPro" id="IPR039420">
    <property type="entry name" value="WalR-like"/>
</dbReference>
<evidence type="ECO:0000313" key="5">
    <source>
        <dbReference type="EMBL" id="UWZ39362.1"/>
    </source>
</evidence>
<dbReference type="SMART" id="SM00421">
    <property type="entry name" value="HTH_LUXR"/>
    <property type="match status" value="1"/>
</dbReference>
<proteinExistence type="predicted"/>
<dbReference type="PROSITE" id="PS50110">
    <property type="entry name" value="RESPONSE_REGULATORY"/>
    <property type="match status" value="1"/>
</dbReference>
<keyword evidence="1" id="KW-0238">DNA-binding</keyword>
<dbReference type="PANTHER" id="PTHR43214:SF42">
    <property type="entry name" value="TRANSCRIPTIONAL REGULATORY PROTEIN DESR"/>
    <property type="match status" value="1"/>
</dbReference>
<gene>
    <name evidence="5" type="ORF">Drose_14660</name>
</gene>
<dbReference type="PANTHER" id="PTHR43214">
    <property type="entry name" value="TWO-COMPONENT RESPONSE REGULATOR"/>
    <property type="match status" value="1"/>
</dbReference>
<keyword evidence="6" id="KW-1185">Reference proteome</keyword>
<protein>
    <submittedName>
        <fullName evidence="5">Response regulator transcription factor</fullName>
    </submittedName>
</protein>
<evidence type="ECO:0000256" key="2">
    <source>
        <dbReference type="PROSITE-ProRule" id="PRU00169"/>
    </source>
</evidence>